<dbReference type="Pfam" id="PF16842">
    <property type="entry name" value="RRM_occluded"/>
    <property type="match status" value="1"/>
</dbReference>
<dbReference type="GO" id="GO:0017070">
    <property type="term" value="F:U6 snRNA binding"/>
    <property type="evidence" value="ECO:0007669"/>
    <property type="project" value="EnsemblFungi"/>
</dbReference>
<reference evidence="6 7" key="1">
    <citation type="journal article" date="2004" name="Nature">
        <title>Genome evolution in yeasts.</title>
        <authorList>
            <consortium name="Genolevures"/>
            <person name="Dujon B."/>
            <person name="Sherman D."/>
            <person name="Fischer G."/>
            <person name="Durrens P."/>
            <person name="Casaregola S."/>
            <person name="Lafontaine I."/>
            <person name="de Montigny J."/>
            <person name="Marck C."/>
            <person name="Neuveglise C."/>
            <person name="Talla E."/>
            <person name="Goffard N."/>
            <person name="Frangeul L."/>
            <person name="Aigle M."/>
            <person name="Anthouard V."/>
            <person name="Babour A."/>
            <person name="Barbe V."/>
            <person name="Barnay S."/>
            <person name="Blanchin S."/>
            <person name="Beckerich J.M."/>
            <person name="Beyne E."/>
            <person name="Bleykasten C."/>
            <person name="Boisrame A."/>
            <person name="Boyer J."/>
            <person name="Cattolico L."/>
            <person name="Confanioleri F."/>
            <person name="de Daruvar A."/>
            <person name="Despons L."/>
            <person name="Fabre E."/>
            <person name="Fairhead C."/>
            <person name="Ferry-Dumazet H."/>
            <person name="Groppi A."/>
            <person name="Hantraye F."/>
            <person name="Hennequin C."/>
            <person name="Jauniaux N."/>
            <person name="Joyet P."/>
            <person name="Kachouri R."/>
            <person name="Kerrest A."/>
            <person name="Koszul R."/>
            <person name="Lemaire M."/>
            <person name="Lesur I."/>
            <person name="Ma L."/>
            <person name="Muller H."/>
            <person name="Nicaud J.M."/>
            <person name="Nikolski M."/>
            <person name="Oztas S."/>
            <person name="Ozier-Kalogeropoulos O."/>
            <person name="Pellenz S."/>
            <person name="Potier S."/>
            <person name="Richard G.F."/>
            <person name="Straub M.L."/>
            <person name="Suleau A."/>
            <person name="Swennene D."/>
            <person name="Tekaia F."/>
            <person name="Wesolowski-Louvel M."/>
            <person name="Westhof E."/>
            <person name="Wirth B."/>
            <person name="Zeniou-Meyer M."/>
            <person name="Zivanovic I."/>
            <person name="Bolotin-Fukuhara M."/>
            <person name="Thierry A."/>
            <person name="Bouchier C."/>
            <person name="Caudron B."/>
            <person name="Scarpelli C."/>
            <person name="Gaillardin C."/>
            <person name="Weissenbach J."/>
            <person name="Wincker P."/>
            <person name="Souciet J.L."/>
        </authorList>
    </citation>
    <scope>NUCLEOTIDE SEQUENCE [LARGE SCALE GENOMIC DNA]</scope>
    <source>
        <strain evidence="7">ATCC 2001 / BCRC 20586 / JCM 3761 / NBRC 0622 / NRRL Y-65 / CBS 138</strain>
    </source>
</reference>
<sequence>MGTQHGNHSGPKRSPKRIRERCTVLVENVPKSYNQGKIKKFFKDCGDVLQVNSYESWREGNRCQMARVEFADEDGARSALTRTLRNMGSNTIEVNELKDSTVWMTNYPPTFQQRDIRNIFKDHKIVALNVRLPSLRFNSNRRFAYVDLPNMESLDKAIQLLNGKDINGYKLVVKKSNPENRDKRSDAPVLERREIIIRNLPKTMLVKDTLLDIFKKYGAIDDLRIPKKQLEMLSDLNHGCAFVVYTNPEDAKSALEMNNHVIDDIKISVNLSDSHAYLERKEVNRIINSKHTEKYAAIYPISDKTSKEQIRNFINDKNAVLVEELKNIYLVTDYKAVFLKFERESTAAKAMLQLNNSTFDRKTIKCTTIRELMNFSSVNTN</sequence>
<dbReference type="InParanoid" id="Q6FSA3"/>
<dbReference type="SUPFAM" id="SSF54928">
    <property type="entry name" value="RNA-binding domain, RBD"/>
    <property type="match status" value="2"/>
</dbReference>
<dbReference type="InterPro" id="IPR000504">
    <property type="entry name" value="RRM_dom"/>
</dbReference>
<dbReference type="GO" id="GO:0000245">
    <property type="term" value="P:spliceosomal complex assembly"/>
    <property type="evidence" value="ECO:0007669"/>
    <property type="project" value="EnsemblFungi"/>
</dbReference>
<dbReference type="InterPro" id="IPR034540">
    <property type="entry name" value="Prp24_RRM3"/>
</dbReference>
<protein>
    <recommendedName>
        <fullName evidence="4">RRM domain-containing protein</fullName>
    </recommendedName>
</protein>
<accession>Q6FSA3</accession>
<evidence type="ECO:0000313" key="6">
    <source>
        <dbReference type="EMBL" id="CAG59824.1"/>
    </source>
</evidence>
<dbReference type="InterPro" id="IPR031766">
    <property type="entry name" value="RRM_occluded"/>
</dbReference>
<dbReference type="CDD" id="cd12298">
    <property type="entry name" value="RRM3_Prp24"/>
    <property type="match status" value="1"/>
</dbReference>
<organism evidence="6 7">
    <name type="scientific">Candida glabrata (strain ATCC 2001 / BCRC 20586 / JCM 3761 / NBRC 0622 / NRRL Y-65 / CBS 138)</name>
    <name type="common">Yeast</name>
    <name type="synonym">Nakaseomyces glabratus</name>
    <dbReference type="NCBI Taxonomy" id="284593"/>
    <lineage>
        <taxon>Eukaryota</taxon>
        <taxon>Fungi</taxon>
        <taxon>Dikarya</taxon>
        <taxon>Ascomycota</taxon>
        <taxon>Saccharomycotina</taxon>
        <taxon>Saccharomycetes</taxon>
        <taxon>Saccharomycetales</taxon>
        <taxon>Saccharomycetaceae</taxon>
        <taxon>Nakaseomyces</taxon>
    </lineage>
</organism>
<dbReference type="PANTHER" id="PTHR24012">
    <property type="entry name" value="RNA BINDING PROTEIN"/>
    <property type="match status" value="1"/>
</dbReference>
<dbReference type="CDD" id="cd12296">
    <property type="entry name" value="RRM1_Prp24"/>
    <property type="match status" value="1"/>
</dbReference>
<evidence type="ECO:0000259" key="4">
    <source>
        <dbReference type="PROSITE" id="PS50102"/>
    </source>
</evidence>
<dbReference type="eggNOG" id="KOG0128">
    <property type="taxonomic scope" value="Eukaryota"/>
</dbReference>
<dbReference type="InterPro" id="IPR035979">
    <property type="entry name" value="RBD_domain_sf"/>
</dbReference>
<evidence type="ECO:0000256" key="3">
    <source>
        <dbReference type="PROSITE-ProRule" id="PRU00176"/>
    </source>
</evidence>
<feature type="domain" description="RRM" evidence="4">
    <location>
        <begin position="193"/>
        <end position="274"/>
    </location>
</feature>
<dbReference type="HOGENOM" id="CLU_621223_0_0_1"/>
<keyword evidence="2 3" id="KW-0694">RNA-binding</keyword>
<evidence type="ECO:0000313" key="7">
    <source>
        <dbReference type="Proteomes" id="UP000002428"/>
    </source>
</evidence>
<dbReference type="OMA" id="AYIDMAS"/>
<dbReference type="PROSITE" id="PS50102">
    <property type="entry name" value="RRM"/>
    <property type="match status" value="3"/>
</dbReference>
<dbReference type="GO" id="GO:0005681">
    <property type="term" value="C:spliceosomal complex"/>
    <property type="evidence" value="ECO:0007669"/>
    <property type="project" value="EnsemblFungi"/>
</dbReference>
<dbReference type="STRING" id="284593.Q6FSA3"/>
<dbReference type="KEGG" id="cgr:2888872"/>
<feature type="domain" description="RRM" evidence="4">
    <location>
        <begin position="22"/>
        <end position="99"/>
    </location>
</feature>
<evidence type="ECO:0000313" key="5">
    <source>
        <dbReference type="CGD" id="CAL0130448"/>
    </source>
</evidence>
<dbReference type="CGD" id="CAL0130448">
    <property type="gene designation" value="CAGL0H02211g"/>
</dbReference>
<dbReference type="Pfam" id="PF00076">
    <property type="entry name" value="RRM_1"/>
    <property type="match status" value="3"/>
</dbReference>
<evidence type="ECO:0000256" key="2">
    <source>
        <dbReference type="ARBA" id="ARBA00022884"/>
    </source>
</evidence>
<dbReference type="FunCoup" id="Q6FSA3">
    <property type="interactions" value="145"/>
</dbReference>
<dbReference type="GO" id="GO:0005688">
    <property type="term" value="C:U6 snRNP"/>
    <property type="evidence" value="ECO:0007669"/>
    <property type="project" value="EnsemblFungi"/>
</dbReference>
<dbReference type="InterPro" id="IPR012677">
    <property type="entry name" value="Nucleotide-bd_a/b_plait_sf"/>
</dbReference>
<evidence type="ECO:0000256" key="1">
    <source>
        <dbReference type="ARBA" id="ARBA00022737"/>
    </source>
</evidence>
<dbReference type="SMART" id="SM00360">
    <property type="entry name" value="RRM"/>
    <property type="match status" value="4"/>
</dbReference>
<name>Q6FSA3_CANGA</name>
<keyword evidence="7" id="KW-1185">Reference proteome</keyword>
<proteinExistence type="predicted"/>
<gene>
    <name evidence="5 6" type="ordered locus">CAGL0H02211g</name>
</gene>
<dbReference type="CDD" id="cd12299">
    <property type="entry name" value="RRM4_Prp24"/>
    <property type="match status" value="1"/>
</dbReference>
<dbReference type="Proteomes" id="UP000002428">
    <property type="component" value="Chromosome H"/>
</dbReference>
<dbReference type="GO" id="GO:0000244">
    <property type="term" value="P:spliceosomal tri-snRNP complex assembly"/>
    <property type="evidence" value="ECO:0007669"/>
    <property type="project" value="EnsemblFungi"/>
</dbReference>
<dbReference type="VEuPathDB" id="FungiDB:CAGL0H02211g"/>
<dbReference type="EMBL" id="CR380954">
    <property type="protein sequence ID" value="CAG59824.1"/>
    <property type="molecule type" value="Genomic_DNA"/>
</dbReference>
<dbReference type="InterPro" id="IPR034397">
    <property type="entry name" value="Prp24_RRM1"/>
</dbReference>
<feature type="domain" description="RRM" evidence="4">
    <location>
        <begin position="100"/>
        <end position="178"/>
    </location>
</feature>
<keyword evidence="1" id="KW-0677">Repeat</keyword>
<dbReference type="AlphaFoldDB" id="Q6FSA3"/>
<dbReference type="Gene3D" id="3.30.70.330">
    <property type="match status" value="4"/>
</dbReference>